<evidence type="ECO:0000313" key="2">
    <source>
        <dbReference type="Proteomes" id="UP000198841"/>
    </source>
</evidence>
<protein>
    <submittedName>
        <fullName evidence="1">Uncharacterized protein</fullName>
    </submittedName>
</protein>
<reference evidence="1 2" key="1">
    <citation type="submission" date="2016-10" db="EMBL/GenBank/DDBJ databases">
        <authorList>
            <person name="Varghese N."/>
            <person name="Submissions S."/>
        </authorList>
    </citation>
    <scope>NUCLEOTIDE SEQUENCE [LARGE SCALE GENOMIC DNA]</scope>
    <source>
        <strain evidence="1 2">YR512</strain>
    </source>
</reference>
<dbReference type="Proteomes" id="UP000198841">
    <property type="component" value="Unassembled WGS sequence"/>
</dbReference>
<organism evidence="1 2">
    <name type="scientific">Candidatus Pantoea symbiotica</name>
    <dbReference type="NCBI Taxonomy" id="1884370"/>
    <lineage>
        <taxon>Bacteria</taxon>
        <taxon>Pseudomonadati</taxon>
        <taxon>Pseudomonadota</taxon>
        <taxon>Gammaproteobacteria</taxon>
        <taxon>Enterobacterales</taxon>
        <taxon>Erwiniaceae</taxon>
        <taxon>Pantoea</taxon>
    </lineage>
</organism>
<evidence type="ECO:0000313" key="1">
    <source>
        <dbReference type="EMBL" id="SFJ88508.1"/>
    </source>
</evidence>
<comment type="caution">
    <text evidence="1">The sequence shown here is derived from an EMBL/GenBank/DDBJ whole genome shotgun (WGS) entry which is preliminary data.</text>
</comment>
<gene>
    <name evidence="1" type="ORF">SAMN05518863_103212</name>
</gene>
<proteinExistence type="predicted"/>
<accession>A0A1I3UZ69</accession>
<sequence length="67" mass="7732">MQIGMEQRKAKSTAPSEWFFLNYLRKLGEEGTFSQLISDAASVESAIIFLAYLQHYQCILLQQKECK</sequence>
<name>A0A1I3UZ69_9GAMM</name>
<keyword evidence="2" id="KW-1185">Reference proteome</keyword>
<dbReference type="EMBL" id="FOSD01000003">
    <property type="protein sequence ID" value="SFJ88508.1"/>
    <property type="molecule type" value="Genomic_DNA"/>
</dbReference>